<dbReference type="InterPro" id="IPR051708">
    <property type="entry name" value="Plant_Aspart_Prot_A1"/>
</dbReference>
<evidence type="ECO:0000256" key="2">
    <source>
        <dbReference type="ARBA" id="ARBA00022670"/>
    </source>
</evidence>
<dbReference type="InterPro" id="IPR021109">
    <property type="entry name" value="Peptidase_aspartic_dom_sf"/>
</dbReference>
<accession>A0A834GA16</accession>
<evidence type="ECO:0000313" key="8">
    <source>
        <dbReference type="EMBL" id="KAF7126943.1"/>
    </source>
</evidence>
<keyword evidence="4" id="KW-0378">Hydrolase</keyword>
<proteinExistence type="inferred from homology"/>
<dbReference type="InterPro" id="IPR032861">
    <property type="entry name" value="TAXi_N"/>
</dbReference>
<feature type="compositionally biased region" description="Basic and acidic residues" evidence="6">
    <location>
        <begin position="40"/>
        <end position="55"/>
    </location>
</feature>
<name>A0A834GA16_RHOSS</name>
<dbReference type="PANTHER" id="PTHR47967:SF14">
    <property type="entry name" value="EUKARYOTIC ASPARTYL PROTEASE FAMILY PROTEIN"/>
    <property type="match status" value="1"/>
</dbReference>
<keyword evidence="3" id="KW-0064">Aspartyl protease</keyword>
<feature type="compositionally biased region" description="Polar residues" evidence="6">
    <location>
        <begin position="101"/>
        <end position="111"/>
    </location>
</feature>
<dbReference type="OrthoDB" id="2747330at2759"/>
<comment type="similarity">
    <text evidence="1">Belongs to the peptidase A1 family.</text>
</comment>
<dbReference type="GO" id="GO:0005576">
    <property type="term" value="C:extracellular region"/>
    <property type="evidence" value="ECO:0007669"/>
    <property type="project" value="TreeGrafter"/>
</dbReference>
<keyword evidence="2" id="KW-0645">Protease</keyword>
<evidence type="ECO:0000259" key="7">
    <source>
        <dbReference type="PROSITE" id="PS51767"/>
    </source>
</evidence>
<dbReference type="SUPFAM" id="SSF50630">
    <property type="entry name" value="Acid proteases"/>
    <property type="match status" value="1"/>
</dbReference>
<dbReference type="InterPro" id="IPR033121">
    <property type="entry name" value="PEPTIDASE_A1"/>
</dbReference>
<sequence>MGRPLATGNRRGRSKPSSWVADSPSAGNKEDRLVTGQGNTEDRCDDRRLTTDNEANRTGFSCTTDSPVPGVHRLYSILSLKRILLLRRHHDNVNNKDVNNISTSTTAQGNKHVSRQRAGGSSVDDGERSFYIREELAHLAVSFGVGEVSTTRCRSICLAFGAFPAADPMAESVTTTNTTAAATIVKPPRVSMKLIYRDSILSPYYNPAATISERFWQDVNSSMTRYAYLKARTNSAFATSDDDVRGGLSEHHNVMLLVNFSIGQPPVPQLAVMDSASNLLWIQCSPCKKCYKQLSPMFDPSKSSTYRNLPCNSPYCPVNQKCDSVRTCEYHRKYIDTTSTRGTLGIEELQFMTSDGGTTSVSDVVFGCGFENHAITEVANGILGLSPQKESLVSQMGSSQFSYCIGNLDDPHYEYNHLIIGDDAKIEGYSTPLEVFDNTYYLTLEGISVGDKQLDIDPKIYRRSASGDGGGFIDSGTAATFLTRAGYDLLREEVRSLIGTVLQMVIVQDHPDLLCYMGEASRDLKGFPVVTFHFAGGADLVLDAYAMFLQLREDYFCMFVRPTTFRESTVIGTRAQQYYNIAYDLDGMKLYFQRIDCELLED</sequence>
<feature type="domain" description="Peptidase A1" evidence="7">
    <location>
        <begin position="256"/>
        <end position="593"/>
    </location>
</feature>
<evidence type="ECO:0000256" key="1">
    <source>
        <dbReference type="ARBA" id="ARBA00007447"/>
    </source>
</evidence>
<evidence type="ECO:0000313" key="9">
    <source>
        <dbReference type="Proteomes" id="UP000626092"/>
    </source>
</evidence>
<dbReference type="CDD" id="cd05476">
    <property type="entry name" value="pepsin_A_like_plant"/>
    <property type="match status" value="1"/>
</dbReference>
<feature type="region of interest" description="Disordered" evidence="6">
    <location>
        <begin position="96"/>
        <end position="124"/>
    </location>
</feature>
<dbReference type="InterPro" id="IPR034161">
    <property type="entry name" value="Pepsin-like_plant"/>
</dbReference>
<dbReference type="Gene3D" id="2.40.70.10">
    <property type="entry name" value="Acid Proteases"/>
    <property type="match status" value="2"/>
</dbReference>
<dbReference type="Pfam" id="PF14541">
    <property type="entry name" value="TAXi_C"/>
    <property type="match status" value="1"/>
</dbReference>
<evidence type="ECO:0000256" key="3">
    <source>
        <dbReference type="ARBA" id="ARBA00022750"/>
    </source>
</evidence>
<evidence type="ECO:0000256" key="4">
    <source>
        <dbReference type="ARBA" id="ARBA00022801"/>
    </source>
</evidence>
<protein>
    <recommendedName>
        <fullName evidence="7">Peptidase A1 domain-containing protein</fullName>
    </recommendedName>
</protein>
<dbReference type="GO" id="GO:0006508">
    <property type="term" value="P:proteolysis"/>
    <property type="evidence" value="ECO:0007669"/>
    <property type="project" value="UniProtKB-KW"/>
</dbReference>
<dbReference type="AlphaFoldDB" id="A0A834GA16"/>
<evidence type="ECO:0000256" key="5">
    <source>
        <dbReference type="ARBA" id="ARBA00023180"/>
    </source>
</evidence>
<dbReference type="PANTHER" id="PTHR47967">
    <property type="entry name" value="OS07G0603500 PROTEIN-RELATED"/>
    <property type="match status" value="1"/>
</dbReference>
<dbReference type="Pfam" id="PF14543">
    <property type="entry name" value="TAXi_N"/>
    <property type="match status" value="1"/>
</dbReference>
<organism evidence="8 9">
    <name type="scientific">Rhododendron simsii</name>
    <name type="common">Sims's rhododendron</name>
    <dbReference type="NCBI Taxonomy" id="118357"/>
    <lineage>
        <taxon>Eukaryota</taxon>
        <taxon>Viridiplantae</taxon>
        <taxon>Streptophyta</taxon>
        <taxon>Embryophyta</taxon>
        <taxon>Tracheophyta</taxon>
        <taxon>Spermatophyta</taxon>
        <taxon>Magnoliopsida</taxon>
        <taxon>eudicotyledons</taxon>
        <taxon>Gunneridae</taxon>
        <taxon>Pentapetalae</taxon>
        <taxon>asterids</taxon>
        <taxon>Ericales</taxon>
        <taxon>Ericaceae</taxon>
        <taxon>Ericoideae</taxon>
        <taxon>Rhodoreae</taxon>
        <taxon>Rhododendron</taxon>
    </lineage>
</organism>
<feature type="region of interest" description="Disordered" evidence="6">
    <location>
        <begin position="1"/>
        <end position="61"/>
    </location>
</feature>
<dbReference type="GO" id="GO:0004190">
    <property type="term" value="F:aspartic-type endopeptidase activity"/>
    <property type="evidence" value="ECO:0007669"/>
    <property type="project" value="UniProtKB-KW"/>
</dbReference>
<dbReference type="InterPro" id="IPR032799">
    <property type="entry name" value="TAXi_C"/>
</dbReference>
<evidence type="ECO:0000256" key="6">
    <source>
        <dbReference type="SAM" id="MobiDB-lite"/>
    </source>
</evidence>
<comment type="caution">
    <text evidence="8">The sequence shown here is derived from an EMBL/GenBank/DDBJ whole genome shotgun (WGS) entry which is preliminary data.</text>
</comment>
<keyword evidence="5" id="KW-0325">Glycoprotein</keyword>
<reference evidence="8" key="1">
    <citation type="submission" date="2019-11" db="EMBL/GenBank/DDBJ databases">
        <authorList>
            <person name="Liu Y."/>
            <person name="Hou J."/>
            <person name="Li T.-Q."/>
            <person name="Guan C.-H."/>
            <person name="Wu X."/>
            <person name="Wu H.-Z."/>
            <person name="Ling F."/>
            <person name="Zhang R."/>
            <person name="Shi X.-G."/>
            <person name="Ren J.-P."/>
            <person name="Chen E.-F."/>
            <person name="Sun J.-M."/>
        </authorList>
    </citation>
    <scope>NUCLEOTIDE SEQUENCE</scope>
    <source>
        <strain evidence="8">Adult_tree_wgs_1</strain>
        <tissue evidence="8">Leaves</tissue>
    </source>
</reference>
<dbReference type="PROSITE" id="PS51767">
    <property type="entry name" value="PEPTIDASE_A1"/>
    <property type="match status" value="1"/>
</dbReference>
<dbReference type="FunFam" id="2.40.70.10:FF:000033">
    <property type="entry name" value="Aspartyl protease family protein"/>
    <property type="match status" value="1"/>
</dbReference>
<gene>
    <name evidence="8" type="ORF">RHSIM_Rhsim11G0054000</name>
</gene>
<dbReference type="EMBL" id="WJXA01000011">
    <property type="protein sequence ID" value="KAF7126943.1"/>
    <property type="molecule type" value="Genomic_DNA"/>
</dbReference>
<dbReference type="Proteomes" id="UP000626092">
    <property type="component" value="Unassembled WGS sequence"/>
</dbReference>
<keyword evidence="9" id="KW-1185">Reference proteome</keyword>